<reference evidence="2" key="1">
    <citation type="submission" date="2023-03" db="EMBL/GenBank/DDBJ databases">
        <title>Massive genome expansion in bonnet fungi (Mycena s.s.) driven by repeated elements and novel gene families across ecological guilds.</title>
        <authorList>
            <consortium name="Lawrence Berkeley National Laboratory"/>
            <person name="Harder C.B."/>
            <person name="Miyauchi S."/>
            <person name="Viragh M."/>
            <person name="Kuo A."/>
            <person name="Thoen E."/>
            <person name="Andreopoulos B."/>
            <person name="Lu D."/>
            <person name="Skrede I."/>
            <person name="Drula E."/>
            <person name="Henrissat B."/>
            <person name="Morin E."/>
            <person name="Kohler A."/>
            <person name="Barry K."/>
            <person name="LaButti K."/>
            <person name="Morin E."/>
            <person name="Salamov A."/>
            <person name="Lipzen A."/>
            <person name="Mereny Z."/>
            <person name="Hegedus B."/>
            <person name="Baldrian P."/>
            <person name="Stursova M."/>
            <person name="Weitz H."/>
            <person name="Taylor A."/>
            <person name="Grigoriev I.V."/>
            <person name="Nagy L.G."/>
            <person name="Martin F."/>
            <person name="Kauserud H."/>
        </authorList>
    </citation>
    <scope>NUCLEOTIDE SEQUENCE</scope>
    <source>
        <strain evidence="2">9284</strain>
    </source>
</reference>
<gene>
    <name evidence="2" type="ORF">FB45DRAFT_1142775</name>
</gene>
<dbReference type="Proteomes" id="UP001221142">
    <property type="component" value="Unassembled WGS sequence"/>
</dbReference>
<dbReference type="PANTHER" id="PTHR48079:SF6">
    <property type="entry name" value="NAD(P)-BINDING DOMAIN-CONTAINING PROTEIN-RELATED"/>
    <property type="match status" value="1"/>
</dbReference>
<evidence type="ECO:0000313" key="2">
    <source>
        <dbReference type="EMBL" id="KAJ7635023.1"/>
    </source>
</evidence>
<dbReference type="InterPro" id="IPR016040">
    <property type="entry name" value="NAD(P)-bd_dom"/>
</dbReference>
<dbReference type="GO" id="GO:0004029">
    <property type="term" value="F:aldehyde dehydrogenase (NAD+) activity"/>
    <property type="evidence" value="ECO:0007669"/>
    <property type="project" value="TreeGrafter"/>
</dbReference>
<accession>A0AAD7BZQ8</accession>
<dbReference type="Pfam" id="PF13460">
    <property type="entry name" value="NAD_binding_10"/>
    <property type="match status" value="1"/>
</dbReference>
<dbReference type="Gene3D" id="3.40.50.720">
    <property type="entry name" value="NAD(P)-binding Rossmann-like Domain"/>
    <property type="match status" value="1"/>
</dbReference>
<proteinExistence type="predicted"/>
<dbReference type="EMBL" id="JARKIF010000007">
    <property type="protein sequence ID" value="KAJ7635023.1"/>
    <property type="molecule type" value="Genomic_DNA"/>
</dbReference>
<organism evidence="2 3">
    <name type="scientific">Roridomyces roridus</name>
    <dbReference type="NCBI Taxonomy" id="1738132"/>
    <lineage>
        <taxon>Eukaryota</taxon>
        <taxon>Fungi</taxon>
        <taxon>Dikarya</taxon>
        <taxon>Basidiomycota</taxon>
        <taxon>Agaricomycotina</taxon>
        <taxon>Agaricomycetes</taxon>
        <taxon>Agaricomycetidae</taxon>
        <taxon>Agaricales</taxon>
        <taxon>Marasmiineae</taxon>
        <taxon>Mycenaceae</taxon>
        <taxon>Roridomyces</taxon>
    </lineage>
</organism>
<evidence type="ECO:0000313" key="3">
    <source>
        <dbReference type="Proteomes" id="UP001221142"/>
    </source>
</evidence>
<dbReference type="GO" id="GO:0005737">
    <property type="term" value="C:cytoplasm"/>
    <property type="evidence" value="ECO:0007669"/>
    <property type="project" value="TreeGrafter"/>
</dbReference>
<comment type="caution">
    <text evidence="2">The sequence shown here is derived from an EMBL/GenBank/DDBJ whole genome shotgun (WGS) entry which is preliminary data.</text>
</comment>
<dbReference type="InterPro" id="IPR051783">
    <property type="entry name" value="NAD(P)-dependent_oxidoreduct"/>
</dbReference>
<sequence length="341" mass="36278">MSSKTQFFLTGVTGYIGGTVLARFLGHPNAASFHFTLLVRDPNKAAKFNEIPGVTAVVGSLNDIQLVTKLASEADIVVGVADADDLVATEATLAGLKQRYATTGAPPIFIHTSGAGLFIDDAKGMHAKATIYNDSDADQIAALPPTRMHRNVDLAIVAGDAAGYTKTYIVIPTMVYGIATGQFVEKGLQNPHSQVFPGLIKVSIARGRAGMVGEGKNLWPNVEVHELADLYIALYDSITSTPSTGHGVNGYYFGVNDEHSFYDLTKAVGEALVALGKSEDSEPTTFSQAELDKYFGGSTLLGANVRCRASHSLSIGWKPTKGTKYLLESVKPEMEALLAKH</sequence>
<dbReference type="InterPro" id="IPR036291">
    <property type="entry name" value="NAD(P)-bd_dom_sf"/>
</dbReference>
<name>A0AAD7BZQ8_9AGAR</name>
<dbReference type="AlphaFoldDB" id="A0AAD7BZQ8"/>
<dbReference type="PANTHER" id="PTHR48079">
    <property type="entry name" value="PROTEIN YEEZ"/>
    <property type="match status" value="1"/>
</dbReference>
<protein>
    <submittedName>
        <fullName evidence="2">NAD(P)-binding protein</fullName>
    </submittedName>
</protein>
<keyword evidence="3" id="KW-1185">Reference proteome</keyword>
<evidence type="ECO:0000259" key="1">
    <source>
        <dbReference type="Pfam" id="PF13460"/>
    </source>
</evidence>
<feature type="domain" description="NAD(P)-binding" evidence="1">
    <location>
        <begin position="11"/>
        <end position="85"/>
    </location>
</feature>
<dbReference type="SUPFAM" id="SSF51735">
    <property type="entry name" value="NAD(P)-binding Rossmann-fold domains"/>
    <property type="match status" value="1"/>
</dbReference>